<evidence type="ECO:0000256" key="2">
    <source>
        <dbReference type="ARBA" id="ARBA00022857"/>
    </source>
</evidence>
<gene>
    <name evidence="7" type="ORF">HGA08_30360</name>
</gene>
<organism evidence="7 8">
    <name type="scientific">Nocardia vermiculata</name>
    <dbReference type="NCBI Taxonomy" id="257274"/>
    <lineage>
        <taxon>Bacteria</taxon>
        <taxon>Bacillati</taxon>
        <taxon>Actinomycetota</taxon>
        <taxon>Actinomycetes</taxon>
        <taxon>Mycobacteriales</taxon>
        <taxon>Nocardiaceae</taxon>
        <taxon>Nocardia</taxon>
    </lineage>
</organism>
<dbReference type="InterPro" id="IPR002347">
    <property type="entry name" value="SDR_fam"/>
</dbReference>
<evidence type="ECO:0000256" key="5">
    <source>
        <dbReference type="SAM" id="MobiDB-lite"/>
    </source>
</evidence>
<dbReference type="Gene3D" id="3.40.50.720">
    <property type="entry name" value="NAD(P)-binding Rossmann-like Domain"/>
    <property type="match status" value="1"/>
</dbReference>
<evidence type="ECO:0000313" key="7">
    <source>
        <dbReference type="EMBL" id="NKY54487.1"/>
    </source>
</evidence>
<dbReference type="InterPro" id="IPR036291">
    <property type="entry name" value="NAD(P)-bd_dom_sf"/>
</dbReference>
<sequence>MTATASERFAHGTAVVTGAAAGIGRGLARHLARLGMTVVVADIDAARAAQVAADIVDEVAAAGGHGTAAGYGVDVADAAAVDAMAEHMFTHYGSVELLINNAGVESSGLLWEIDPDRWHRVMQINVDGVFYSLKAFVPRMIRAGTPACIANLSSVGGINTVAVQSPYIVSKFAVQAMTECLHQDLSITGAPIQVSAVVPHSIRSEIFLSAQRVAPTANPTANAVFDAMQRDNVSTGLDPLVAAEHMVEQIARGQFWVFSDDEICRASTTRRGEQLSALRPPADPRDMLARMGVPLPEGNS</sequence>
<dbReference type="PANTHER" id="PTHR43391">
    <property type="entry name" value="RETINOL DEHYDROGENASE-RELATED"/>
    <property type="match status" value="1"/>
</dbReference>
<dbReference type="SUPFAM" id="SSF51735">
    <property type="entry name" value="NAD(P)-binding Rossmann-fold domains"/>
    <property type="match status" value="1"/>
</dbReference>
<keyword evidence="3" id="KW-0560">Oxidoreductase</keyword>
<keyword evidence="2" id="KW-0521">NADP</keyword>
<evidence type="ECO:0000256" key="1">
    <source>
        <dbReference type="ARBA" id="ARBA00006484"/>
    </source>
</evidence>
<dbReference type="SMART" id="SM00822">
    <property type="entry name" value="PKS_KR"/>
    <property type="match status" value="1"/>
</dbReference>
<dbReference type="PRINTS" id="PR00081">
    <property type="entry name" value="GDHRDH"/>
</dbReference>
<comment type="caution">
    <text evidence="7">The sequence shown here is derived from an EMBL/GenBank/DDBJ whole genome shotgun (WGS) entry which is preliminary data.</text>
</comment>
<dbReference type="RefSeq" id="WP_067882144.1">
    <property type="nucleotide sequence ID" value="NZ_JAAXOP010000031.1"/>
</dbReference>
<dbReference type="PRINTS" id="PR00080">
    <property type="entry name" value="SDRFAMILY"/>
</dbReference>
<name>A0A846Y6L8_9NOCA</name>
<keyword evidence="8" id="KW-1185">Reference proteome</keyword>
<reference evidence="7 8" key="1">
    <citation type="submission" date="2020-04" db="EMBL/GenBank/DDBJ databases">
        <title>MicrobeNet Type strains.</title>
        <authorList>
            <person name="Nicholson A.C."/>
        </authorList>
    </citation>
    <scope>NUCLEOTIDE SEQUENCE [LARGE SCALE GENOMIC DNA]</scope>
    <source>
        <strain evidence="7 8">JCM 12354</strain>
    </source>
</reference>
<evidence type="ECO:0000259" key="6">
    <source>
        <dbReference type="SMART" id="SM00822"/>
    </source>
</evidence>
<protein>
    <submittedName>
        <fullName evidence="7">SDR family NAD(P)-dependent oxidoreductase</fullName>
    </submittedName>
</protein>
<accession>A0A846Y6L8</accession>
<evidence type="ECO:0000256" key="3">
    <source>
        <dbReference type="ARBA" id="ARBA00023002"/>
    </source>
</evidence>
<dbReference type="GO" id="GO:0016491">
    <property type="term" value="F:oxidoreductase activity"/>
    <property type="evidence" value="ECO:0007669"/>
    <property type="project" value="UniProtKB-KW"/>
</dbReference>
<dbReference type="AlphaFoldDB" id="A0A846Y6L8"/>
<dbReference type="PANTHER" id="PTHR43391:SF14">
    <property type="entry name" value="DEHYDROGENASE_REDUCTASE SDR FAMILY PROTEIN 7-LIKE"/>
    <property type="match status" value="1"/>
</dbReference>
<dbReference type="CDD" id="cd05233">
    <property type="entry name" value="SDR_c"/>
    <property type="match status" value="1"/>
</dbReference>
<proteinExistence type="inferred from homology"/>
<feature type="region of interest" description="Disordered" evidence="5">
    <location>
        <begin position="269"/>
        <end position="300"/>
    </location>
</feature>
<feature type="domain" description="Ketoreductase" evidence="6">
    <location>
        <begin position="12"/>
        <end position="193"/>
    </location>
</feature>
<evidence type="ECO:0000256" key="4">
    <source>
        <dbReference type="RuleBase" id="RU000363"/>
    </source>
</evidence>
<evidence type="ECO:0000313" key="8">
    <source>
        <dbReference type="Proteomes" id="UP000565711"/>
    </source>
</evidence>
<comment type="similarity">
    <text evidence="1 4">Belongs to the short-chain dehydrogenases/reductases (SDR) family.</text>
</comment>
<dbReference type="Proteomes" id="UP000565711">
    <property type="component" value="Unassembled WGS sequence"/>
</dbReference>
<dbReference type="EMBL" id="JAAXOP010000031">
    <property type="protein sequence ID" value="NKY54487.1"/>
    <property type="molecule type" value="Genomic_DNA"/>
</dbReference>
<dbReference type="InterPro" id="IPR057326">
    <property type="entry name" value="KR_dom"/>
</dbReference>
<dbReference type="Pfam" id="PF00106">
    <property type="entry name" value="adh_short"/>
    <property type="match status" value="1"/>
</dbReference>